<reference evidence="1 2" key="1">
    <citation type="submission" date="2023-01" db="EMBL/GenBank/DDBJ databases">
        <authorList>
            <person name="Kreplak J."/>
        </authorList>
    </citation>
    <scope>NUCLEOTIDE SEQUENCE [LARGE SCALE GENOMIC DNA]</scope>
</reference>
<organism evidence="1 2">
    <name type="scientific">Vicia faba</name>
    <name type="common">Broad bean</name>
    <name type="synonym">Faba vulgaris</name>
    <dbReference type="NCBI Taxonomy" id="3906"/>
    <lineage>
        <taxon>Eukaryota</taxon>
        <taxon>Viridiplantae</taxon>
        <taxon>Streptophyta</taxon>
        <taxon>Embryophyta</taxon>
        <taxon>Tracheophyta</taxon>
        <taxon>Spermatophyta</taxon>
        <taxon>Magnoliopsida</taxon>
        <taxon>eudicotyledons</taxon>
        <taxon>Gunneridae</taxon>
        <taxon>Pentapetalae</taxon>
        <taxon>rosids</taxon>
        <taxon>fabids</taxon>
        <taxon>Fabales</taxon>
        <taxon>Fabaceae</taxon>
        <taxon>Papilionoideae</taxon>
        <taxon>50 kb inversion clade</taxon>
        <taxon>NPAAA clade</taxon>
        <taxon>Hologalegina</taxon>
        <taxon>IRL clade</taxon>
        <taxon>Fabeae</taxon>
        <taxon>Vicia</taxon>
    </lineage>
</organism>
<protein>
    <submittedName>
        <fullName evidence="1">Uncharacterized protein</fullName>
    </submittedName>
</protein>
<keyword evidence="2" id="KW-1185">Reference proteome</keyword>
<sequence length="98" mass="11027">MCARSWLWSTENSGGMSSKLSNDYTTLLDEIEPDEEVSSIVAQNPATASYSMLFNRPICVKCEPTQIRRFPLNKDHCGWSYAAFTVQLNAIIDAKFSK</sequence>
<proteinExistence type="predicted"/>
<accession>A0AAV1A687</accession>
<gene>
    <name evidence="1" type="ORF">VFH_III182040</name>
</gene>
<evidence type="ECO:0000313" key="2">
    <source>
        <dbReference type="Proteomes" id="UP001157006"/>
    </source>
</evidence>
<dbReference type="Proteomes" id="UP001157006">
    <property type="component" value="Chromosome 3"/>
</dbReference>
<dbReference type="EMBL" id="OX451738">
    <property type="protein sequence ID" value="CAI8605406.1"/>
    <property type="molecule type" value="Genomic_DNA"/>
</dbReference>
<evidence type="ECO:0000313" key="1">
    <source>
        <dbReference type="EMBL" id="CAI8605406.1"/>
    </source>
</evidence>
<dbReference type="AlphaFoldDB" id="A0AAV1A687"/>
<name>A0AAV1A687_VICFA</name>